<dbReference type="GO" id="GO:0015031">
    <property type="term" value="P:protein transport"/>
    <property type="evidence" value="ECO:0007669"/>
    <property type="project" value="UniProtKB-KW"/>
</dbReference>
<dbReference type="PANTHER" id="PTHR30558:SF3">
    <property type="entry name" value="BIOPOLYMER TRANSPORT PROTEIN EXBD-RELATED"/>
    <property type="match status" value="1"/>
</dbReference>
<dbReference type="RefSeq" id="WP_089677833.1">
    <property type="nucleotide sequence ID" value="NZ_FNFO01000001.1"/>
</dbReference>
<proteinExistence type="inferred from homology"/>
<name>A0A1G8WK86_9BACT</name>
<keyword evidence="4 7" id="KW-0812">Transmembrane</keyword>
<dbReference type="AlphaFoldDB" id="A0A1G8WK86"/>
<dbReference type="PANTHER" id="PTHR30558">
    <property type="entry name" value="EXBD MEMBRANE COMPONENT OF PMF-DRIVEN MACROMOLECULE IMPORT SYSTEM"/>
    <property type="match status" value="1"/>
</dbReference>
<organism evidence="9 10">
    <name type="scientific">Catalinimonas alkaloidigena</name>
    <dbReference type="NCBI Taxonomy" id="1075417"/>
    <lineage>
        <taxon>Bacteria</taxon>
        <taxon>Pseudomonadati</taxon>
        <taxon>Bacteroidota</taxon>
        <taxon>Cytophagia</taxon>
        <taxon>Cytophagales</taxon>
        <taxon>Catalimonadaceae</taxon>
        <taxon>Catalinimonas</taxon>
    </lineage>
</organism>
<evidence type="ECO:0000313" key="9">
    <source>
        <dbReference type="EMBL" id="SDJ77990.1"/>
    </source>
</evidence>
<accession>A0A1G8WK86</accession>
<dbReference type="Proteomes" id="UP000198510">
    <property type="component" value="Unassembled WGS sequence"/>
</dbReference>
<keyword evidence="6 8" id="KW-0472">Membrane</keyword>
<reference evidence="9 10" key="1">
    <citation type="submission" date="2016-10" db="EMBL/GenBank/DDBJ databases">
        <authorList>
            <person name="de Groot N.N."/>
        </authorList>
    </citation>
    <scope>NUCLEOTIDE SEQUENCE [LARGE SCALE GENOMIC DNA]</scope>
    <source>
        <strain evidence="9 10">DSM 25186</strain>
    </source>
</reference>
<dbReference type="Pfam" id="PF02472">
    <property type="entry name" value="ExbD"/>
    <property type="match status" value="1"/>
</dbReference>
<keyword evidence="5 8" id="KW-1133">Transmembrane helix</keyword>
<dbReference type="GO" id="GO:0005886">
    <property type="term" value="C:plasma membrane"/>
    <property type="evidence" value="ECO:0007669"/>
    <property type="project" value="UniProtKB-SubCell"/>
</dbReference>
<protein>
    <submittedName>
        <fullName evidence="9">Biopolymer transport protein ExbD</fullName>
    </submittedName>
</protein>
<comment type="similarity">
    <text evidence="2 7">Belongs to the ExbD/TolR family.</text>
</comment>
<dbReference type="GO" id="GO:0022857">
    <property type="term" value="F:transmembrane transporter activity"/>
    <property type="evidence" value="ECO:0007669"/>
    <property type="project" value="InterPro"/>
</dbReference>
<evidence type="ECO:0000256" key="6">
    <source>
        <dbReference type="ARBA" id="ARBA00023136"/>
    </source>
</evidence>
<evidence type="ECO:0000256" key="1">
    <source>
        <dbReference type="ARBA" id="ARBA00004162"/>
    </source>
</evidence>
<keyword evidence="10" id="KW-1185">Reference proteome</keyword>
<evidence type="ECO:0000256" key="5">
    <source>
        <dbReference type="ARBA" id="ARBA00022989"/>
    </source>
</evidence>
<evidence type="ECO:0000256" key="4">
    <source>
        <dbReference type="ARBA" id="ARBA00022692"/>
    </source>
</evidence>
<evidence type="ECO:0000256" key="2">
    <source>
        <dbReference type="ARBA" id="ARBA00005811"/>
    </source>
</evidence>
<dbReference type="OrthoDB" id="9810103at2"/>
<feature type="transmembrane region" description="Helical" evidence="8">
    <location>
        <begin position="12"/>
        <end position="32"/>
    </location>
</feature>
<gene>
    <name evidence="9" type="ORF">SAMN05421823_10194</name>
</gene>
<keyword evidence="7" id="KW-0813">Transport</keyword>
<evidence type="ECO:0000256" key="8">
    <source>
        <dbReference type="SAM" id="Phobius"/>
    </source>
</evidence>
<keyword evidence="3" id="KW-1003">Cell membrane</keyword>
<dbReference type="EMBL" id="FNFO01000001">
    <property type="protein sequence ID" value="SDJ77990.1"/>
    <property type="molecule type" value="Genomic_DNA"/>
</dbReference>
<evidence type="ECO:0000256" key="7">
    <source>
        <dbReference type="RuleBase" id="RU003879"/>
    </source>
</evidence>
<sequence>MSKFKKKTKTSQKISTASLPDIVFMLLFFFMVTTKMREQDIMVEQHIPTATQLEKLQNKSLVSYVYIGKPTKAALYGTEPKIQVNDVFIDPPQIGNWVENEKSQIAEYDRDKLTISLKVDREAKMGIITDVKQKLREVNALKINYSSNQGEIGGED</sequence>
<evidence type="ECO:0000313" key="10">
    <source>
        <dbReference type="Proteomes" id="UP000198510"/>
    </source>
</evidence>
<dbReference type="InterPro" id="IPR003400">
    <property type="entry name" value="ExbD"/>
</dbReference>
<keyword evidence="7" id="KW-0653">Protein transport</keyword>
<dbReference type="STRING" id="1075417.SAMN05421823_10194"/>
<comment type="subcellular location">
    <subcellularLocation>
        <location evidence="1">Cell membrane</location>
        <topology evidence="1">Single-pass membrane protein</topology>
    </subcellularLocation>
    <subcellularLocation>
        <location evidence="7">Cell membrane</location>
        <topology evidence="7">Single-pass type II membrane protein</topology>
    </subcellularLocation>
</comment>
<evidence type="ECO:0000256" key="3">
    <source>
        <dbReference type="ARBA" id="ARBA00022475"/>
    </source>
</evidence>